<keyword evidence="1" id="KW-0812">Transmembrane</keyword>
<keyword evidence="1" id="KW-1133">Transmembrane helix</keyword>
<evidence type="ECO:0000313" key="2">
    <source>
        <dbReference type="Proteomes" id="UP000095284"/>
    </source>
</evidence>
<name>A0A1I7SNM1_BURXY</name>
<accession>A0A1I7SNM1</accession>
<keyword evidence="1" id="KW-0472">Membrane</keyword>
<sequence>VVDKPWAKNTVFACAVVSGAFGAISGVAVAYSFFNTAVSKLAEEGIR</sequence>
<protein>
    <submittedName>
        <fullName evidence="3">ABC transporter permease</fullName>
    </submittedName>
</protein>
<proteinExistence type="predicted"/>
<reference evidence="3" key="1">
    <citation type="submission" date="2016-11" db="UniProtKB">
        <authorList>
            <consortium name="WormBaseParasite"/>
        </authorList>
    </citation>
    <scope>IDENTIFICATION</scope>
</reference>
<evidence type="ECO:0000313" key="3">
    <source>
        <dbReference type="WBParaSite" id="BXY_1466100.1"/>
    </source>
</evidence>
<dbReference type="WBParaSite" id="BXY_1466100.1">
    <property type="protein sequence ID" value="BXY_1466100.1"/>
    <property type="gene ID" value="BXY_1466100"/>
</dbReference>
<organism evidence="2 3">
    <name type="scientific">Bursaphelenchus xylophilus</name>
    <name type="common">Pinewood nematode worm</name>
    <name type="synonym">Aphelenchoides xylophilus</name>
    <dbReference type="NCBI Taxonomy" id="6326"/>
    <lineage>
        <taxon>Eukaryota</taxon>
        <taxon>Metazoa</taxon>
        <taxon>Ecdysozoa</taxon>
        <taxon>Nematoda</taxon>
        <taxon>Chromadorea</taxon>
        <taxon>Rhabditida</taxon>
        <taxon>Tylenchina</taxon>
        <taxon>Tylenchomorpha</taxon>
        <taxon>Aphelenchoidea</taxon>
        <taxon>Aphelenchoididae</taxon>
        <taxon>Bursaphelenchus</taxon>
    </lineage>
</organism>
<evidence type="ECO:0000256" key="1">
    <source>
        <dbReference type="SAM" id="Phobius"/>
    </source>
</evidence>
<feature type="transmembrane region" description="Helical" evidence="1">
    <location>
        <begin position="12"/>
        <end position="34"/>
    </location>
</feature>
<dbReference type="AlphaFoldDB" id="A0A1I7SNM1"/>
<dbReference type="Proteomes" id="UP000095284">
    <property type="component" value="Unplaced"/>
</dbReference>